<sequence>MEATRSSTKMSEPDSVGSGSAAPATSGVVHGGGPDSDMDVATLEDYTPNEPATKRRKRDKGEKNEAEKPAKRPRKRGRLEMMPEMNLDVLFHILGFLHPMDLLNLARTTKAFRRLLMQKSSAFVWKTSRSYIEGFPDCPPDLSEPQYANLAFYPHCHGCGHTVPTIHWRLRLRYCPGCRKEHLCDPRYPSGWGIPSYFDRVLLPLPRERIKISSRRTSYSLDRHKLNIFLEEFKKLPDDKKDDFVKEKDLQWDAIEKHATECEAWHKNMTNARKYEQETMRSARGDSLFDQLKNLGYQPEIEFYGRGRIEGFELQLFNNTKPLTVKEWDRIRPGLVERMNRHRLQRIEESVYNPRRRLLVDIYNRYVIEPAPPGTAIDLLPHVADVAHFTPFDAIIKSPEGTEVTADSFKAAFEQLPSLARAWRDDMEAQISALVVCPADVSDNETPLSEESKASNRLELAIAVFTSRANIMMFPDHLYQSLYVRPFNLHSGDLDYTEVHALGAKPWSLTTTSGSQAIKLFAPAAYVVRASGLNPRTATCADMDRRNARFLCNECPAELPNKSVLTWKGAIMHVYKRHSGWTSDQEKTRWKLIDDSRLPEIQALERPAPSPGVRCAFCQIRVGDELAGTYFLQSHLAKA</sequence>
<feature type="compositionally biased region" description="Basic and acidic residues" evidence="1">
    <location>
        <begin position="59"/>
        <end position="70"/>
    </location>
</feature>
<evidence type="ECO:0000259" key="2">
    <source>
        <dbReference type="Pfam" id="PF00646"/>
    </source>
</evidence>
<feature type="domain" description="F-box" evidence="2">
    <location>
        <begin position="84"/>
        <end position="116"/>
    </location>
</feature>
<accession>A0A0C9VX22</accession>
<dbReference type="OrthoDB" id="2322499at2759"/>
<dbReference type="InterPro" id="IPR036047">
    <property type="entry name" value="F-box-like_dom_sf"/>
</dbReference>
<gene>
    <name evidence="3" type="ORF">HYDPIDRAFT_44753</name>
</gene>
<keyword evidence="4" id="KW-1185">Reference proteome</keyword>
<proteinExistence type="predicted"/>
<dbReference type="HOGENOM" id="CLU_010790_2_4_1"/>
<evidence type="ECO:0000256" key="1">
    <source>
        <dbReference type="SAM" id="MobiDB-lite"/>
    </source>
</evidence>
<dbReference type="EMBL" id="KN840084">
    <property type="protein sequence ID" value="KIJ57848.1"/>
    <property type="molecule type" value="Genomic_DNA"/>
</dbReference>
<evidence type="ECO:0000313" key="4">
    <source>
        <dbReference type="Proteomes" id="UP000053820"/>
    </source>
</evidence>
<dbReference type="CDD" id="cd09917">
    <property type="entry name" value="F-box_SF"/>
    <property type="match status" value="1"/>
</dbReference>
<reference evidence="3 4" key="1">
    <citation type="submission" date="2014-04" db="EMBL/GenBank/DDBJ databases">
        <title>Evolutionary Origins and Diversification of the Mycorrhizal Mutualists.</title>
        <authorList>
            <consortium name="DOE Joint Genome Institute"/>
            <consortium name="Mycorrhizal Genomics Consortium"/>
            <person name="Kohler A."/>
            <person name="Kuo A."/>
            <person name="Nagy L.G."/>
            <person name="Floudas D."/>
            <person name="Copeland A."/>
            <person name="Barry K.W."/>
            <person name="Cichocki N."/>
            <person name="Veneault-Fourrey C."/>
            <person name="LaButti K."/>
            <person name="Lindquist E.A."/>
            <person name="Lipzen A."/>
            <person name="Lundell T."/>
            <person name="Morin E."/>
            <person name="Murat C."/>
            <person name="Riley R."/>
            <person name="Ohm R."/>
            <person name="Sun H."/>
            <person name="Tunlid A."/>
            <person name="Henrissat B."/>
            <person name="Grigoriev I.V."/>
            <person name="Hibbett D.S."/>
            <person name="Martin F."/>
        </authorList>
    </citation>
    <scope>NUCLEOTIDE SEQUENCE [LARGE SCALE GENOMIC DNA]</scope>
    <source>
        <strain evidence="3 4">MD-312</strain>
    </source>
</reference>
<dbReference type="InterPro" id="IPR001810">
    <property type="entry name" value="F-box_dom"/>
</dbReference>
<evidence type="ECO:0000313" key="3">
    <source>
        <dbReference type="EMBL" id="KIJ57848.1"/>
    </source>
</evidence>
<protein>
    <recommendedName>
        <fullName evidence="2">F-box domain-containing protein</fullName>
    </recommendedName>
</protein>
<feature type="compositionally biased region" description="Polar residues" evidence="1">
    <location>
        <begin position="1"/>
        <end position="10"/>
    </location>
</feature>
<dbReference type="Proteomes" id="UP000053820">
    <property type="component" value="Unassembled WGS sequence"/>
</dbReference>
<feature type="region of interest" description="Disordered" evidence="1">
    <location>
        <begin position="1"/>
        <end position="79"/>
    </location>
</feature>
<dbReference type="Pfam" id="PF00646">
    <property type="entry name" value="F-box"/>
    <property type="match status" value="1"/>
</dbReference>
<dbReference type="SUPFAM" id="SSF81383">
    <property type="entry name" value="F-box domain"/>
    <property type="match status" value="1"/>
</dbReference>
<dbReference type="AlphaFoldDB" id="A0A0C9VX22"/>
<organism evidence="3 4">
    <name type="scientific">Hydnomerulius pinastri MD-312</name>
    <dbReference type="NCBI Taxonomy" id="994086"/>
    <lineage>
        <taxon>Eukaryota</taxon>
        <taxon>Fungi</taxon>
        <taxon>Dikarya</taxon>
        <taxon>Basidiomycota</taxon>
        <taxon>Agaricomycotina</taxon>
        <taxon>Agaricomycetes</taxon>
        <taxon>Agaricomycetidae</taxon>
        <taxon>Boletales</taxon>
        <taxon>Boletales incertae sedis</taxon>
        <taxon>Leucogyrophana</taxon>
    </lineage>
</organism>
<name>A0A0C9VX22_9AGAM</name>